<feature type="compositionally biased region" description="Basic and acidic residues" evidence="2">
    <location>
        <begin position="1"/>
        <end position="12"/>
    </location>
</feature>
<organism evidence="3 4">
    <name type="scientific">Plenodomus tracheiphilus IPT5</name>
    <dbReference type="NCBI Taxonomy" id="1408161"/>
    <lineage>
        <taxon>Eukaryota</taxon>
        <taxon>Fungi</taxon>
        <taxon>Dikarya</taxon>
        <taxon>Ascomycota</taxon>
        <taxon>Pezizomycotina</taxon>
        <taxon>Dothideomycetes</taxon>
        <taxon>Pleosporomycetidae</taxon>
        <taxon>Pleosporales</taxon>
        <taxon>Pleosporineae</taxon>
        <taxon>Leptosphaeriaceae</taxon>
        <taxon>Plenodomus</taxon>
    </lineage>
</organism>
<sequence>MTGEKKSPERSGRLSVKRGTKLMSKSSQPSSNATTNPPKAATTAPSARKDEVYRRMNPFNDMLRRRDGGDVVQTRDPQYTAMDVEEVAPVAPEQRSANKVLELEQALAAARQEQELLRQEIEAARTERQADQDLINELRLRITRSPPVEASTKKRRSSDVSANEPEEDIRKDNYELRYRVAQLQDQITLRDSTRPDHSSSHTETEWNILRSRLHTAEKESQERMQQLISLKKSISSLTRMDSQATDSDLTEAFSQLFDRIRDWVVSNFRRSRLDFDNVPHDTLSVLRGILPSSMKVTGVDKIALYQAIVSHFCMRILEEPLLVGIPVPEALHLPDSASLGAFRRCDQDLQGGGSVYHEWQRATIRAIEQSHVRDVVQQFRDDLLHQIAGDIGHVLFTMTSISLTLKAKSALVSILGTAVEMQRTLALQKAHYRVLLFHREDGELLKLDCQRMEVVNDFDRDAEDYDISGNREMLFCVSPCLEKFGDEHGEHMESRNVLFRARVCYAIDE</sequence>
<evidence type="ECO:0000256" key="1">
    <source>
        <dbReference type="SAM" id="Coils"/>
    </source>
</evidence>
<accession>A0A6A7AXJ4</accession>
<feature type="coiled-coil region" evidence="1">
    <location>
        <begin position="93"/>
        <end position="141"/>
    </location>
</feature>
<evidence type="ECO:0000313" key="4">
    <source>
        <dbReference type="Proteomes" id="UP000799423"/>
    </source>
</evidence>
<dbReference type="EMBL" id="MU006323">
    <property type="protein sequence ID" value="KAF2847783.1"/>
    <property type="molecule type" value="Genomic_DNA"/>
</dbReference>
<feature type="region of interest" description="Disordered" evidence="2">
    <location>
        <begin position="1"/>
        <end position="68"/>
    </location>
</feature>
<evidence type="ECO:0000256" key="2">
    <source>
        <dbReference type="SAM" id="MobiDB-lite"/>
    </source>
</evidence>
<keyword evidence="4" id="KW-1185">Reference proteome</keyword>
<evidence type="ECO:0000313" key="3">
    <source>
        <dbReference type="EMBL" id="KAF2847783.1"/>
    </source>
</evidence>
<reference evidence="3" key="1">
    <citation type="submission" date="2020-01" db="EMBL/GenBank/DDBJ databases">
        <authorList>
            <consortium name="DOE Joint Genome Institute"/>
            <person name="Haridas S."/>
            <person name="Albert R."/>
            <person name="Binder M."/>
            <person name="Bloem J."/>
            <person name="Labutti K."/>
            <person name="Salamov A."/>
            <person name="Andreopoulos B."/>
            <person name="Baker S.E."/>
            <person name="Barry K."/>
            <person name="Bills G."/>
            <person name="Bluhm B.H."/>
            <person name="Cannon C."/>
            <person name="Castanera R."/>
            <person name="Culley D.E."/>
            <person name="Daum C."/>
            <person name="Ezra D."/>
            <person name="Gonzalez J.B."/>
            <person name="Henrissat B."/>
            <person name="Kuo A."/>
            <person name="Liang C."/>
            <person name="Lipzen A."/>
            <person name="Lutzoni F."/>
            <person name="Magnuson J."/>
            <person name="Mondo S."/>
            <person name="Nolan M."/>
            <person name="Ohm R."/>
            <person name="Pangilinan J."/>
            <person name="Park H.-J."/>
            <person name="Ramirez L."/>
            <person name="Alfaro M."/>
            <person name="Sun H."/>
            <person name="Tritt A."/>
            <person name="Yoshinaga Y."/>
            <person name="Zwiers L.-H."/>
            <person name="Turgeon B.G."/>
            <person name="Goodwin S.B."/>
            <person name="Spatafora J.W."/>
            <person name="Crous P.W."/>
            <person name="Grigoriev I.V."/>
        </authorList>
    </citation>
    <scope>NUCLEOTIDE SEQUENCE</scope>
    <source>
        <strain evidence="3">IPT5</strain>
    </source>
</reference>
<feature type="region of interest" description="Disordered" evidence="2">
    <location>
        <begin position="146"/>
        <end position="169"/>
    </location>
</feature>
<dbReference type="AlphaFoldDB" id="A0A6A7AXJ4"/>
<dbReference type="OrthoDB" id="5328813at2759"/>
<gene>
    <name evidence="3" type="ORF">T440DRAFT_557238</name>
</gene>
<proteinExistence type="predicted"/>
<keyword evidence="1" id="KW-0175">Coiled coil</keyword>
<feature type="compositionally biased region" description="Low complexity" evidence="2">
    <location>
        <begin position="31"/>
        <end position="46"/>
    </location>
</feature>
<name>A0A6A7AXJ4_9PLEO</name>
<dbReference type="Proteomes" id="UP000799423">
    <property type="component" value="Unassembled WGS sequence"/>
</dbReference>
<protein>
    <submittedName>
        <fullName evidence="3">Uncharacterized protein</fullName>
    </submittedName>
</protein>